<evidence type="ECO:0000256" key="1">
    <source>
        <dbReference type="SAM" id="MobiDB-lite"/>
    </source>
</evidence>
<dbReference type="OrthoDB" id="2322499at2759"/>
<dbReference type="Proteomes" id="UP000320762">
    <property type="component" value="Unassembled WGS sequence"/>
</dbReference>
<evidence type="ECO:0000313" key="3">
    <source>
        <dbReference type="EMBL" id="TRM69724.1"/>
    </source>
</evidence>
<dbReference type="STRING" id="97359.A0A550CY49"/>
<dbReference type="EMBL" id="VDMD01000001">
    <property type="protein sequence ID" value="TRM69724.1"/>
    <property type="molecule type" value="Genomic_DNA"/>
</dbReference>
<feature type="compositionally biased region" description="Basic and acidic residues" evidence="1">
    <location>
        <begin position="12"/>
        <end position="22"/>
    </location>
</feature>
<protein>
    <recommendedName>
        <fullName evidence="2">F-box domain-containing protein</fullName>
    </recommendedName>
</protein>
<proteinExistence type="predicted"/>
<dbReference type="InterPro" id="IPR036047">
    <property type="entry name" value="F-box-like_dom_sf"/>
</dbReference>
<dbReference type="SUPFAM" id="SSF81383">
    <property type="entry name" value="F-box domain"/>
    <property type="match status" value="1"/>
</dbReference>
<dbReference type="PROSITE" id="PS50181">
    <property type="entry name" value="FBOX"/>
    <property type="match status" value="1"/>
</dbReference>
<dbReference type="InterPro" id="IPR001810">
    <property type="entry name" value="F-box_dom"/>
</dbReference>
<comment type="caution">
    <text evidence="3">The sequence shown here is derived from an EMBL/GenBank/DDBJ whole genome shotgun (WGS) entry which is preliminary data.</text>
</comment>
<evidence type="ECO:0000259" key="2">
    <source>
        <dbReference type="PROSITE" id="PS50181"/>
    </source>
</evidence>
<name>A0A550CY49_9AGAR</name>
<dbReference type="CDD" id="cd09917">
    <property type="entry name" value="F-box_SF"/>
    <property type="match status" value="1"/>
</dbReference>
<feature type="domain" description="F-box" evidence="2">
    <location>
        <begin position="88"/>
        <end position="137"/>
    </location>
</feature>
<evidence type="ECO:0000313" key="4">
    <source>
        <dbReference type="Proteomes" id="UP000320762"/>
    </source>
</evidence>
<dbReference type="AlphaFoldDB" id="A0A550CY49"/>
<keyword evidence="4" id="KW-1185">Reference proteome</keyword>
<accession>A0A550CY49</accession>
<gene>
    <name evidence="3" type="ORF">BD626DRAFT_625037</name>
</gene>
<sequence length="660" mass="75670">MAATRSSSRIKALVENKAKEDVPVSATGRRSQSRTAKPRAPAVTKAETSIPKAPPKKRRKTAAVTLAVKEDIPVEKQTSRPRKRKGKLQNITEMPLDVLFEILRHCLPVDLLHMSFANKALRSVLLCSSSKWIWEQSFKAYRTTIPACPGNRLILPQYANLIFGNSCFECGSKGKYTLWPALERVCSACLTKKYVEVSKEYSFIGVKCRIRANGRLADVTNREEYSSIQKRRAAYSKVSAEKERVYERQTRQESRASEQFARTMDDFFYGERRKESANLVRVREGRRDFIVSKLEEKGYAEELRDLQKWRPHYLEDFVNKNSVAITPRAWSSMEQDLEEYIEELIKLRKKEVALIVFGQRYRKLRDILRGSPGLAQMAEEPYWSELAVKEPLRTMLLTDLDHTAPKDSFSTLEDTDIVAIAQQCLAERYNYLRGLLPKRIKTKDDAFYLATTYFKCSKCEDPIPYPCLATHYCLHATERYDKENDTVISIETLLYSLGAPLPFYHHSDKVVYDEEASRHAALLTAFWKDSKRFTFAHLESLNARFECLACEPGKHRQARRWRSALLHSLNMHCATDIEPMSAHWALIEDTDALERIYAAELKSIGNDQPVQCKHHTKGCTAKILGKAGEYSLHRVLAHGHVYAVGSGNVTIENYPAFVRF</sequence>
<organism evidence="3 4">
    <name type="scientific">Schizophyllum amplum</name>
    <dbReference type="NCBI Taxonomy" id="97359"/>
    <lineage>
        <taxon>Eukaryota</taxon>
        <taxon>Fungi</taxon>
        <taxon>Dikarya</taxon>
        <taxon>Basidiomycota</taxon>
        <taxon>Agaricomycotina</taxon>
        <taxon>Agaricomycetes</taxon>
        <taxon>Agaricomycetidae</taxon>
        <taxon>Agaricales</taxon>
        <taxon>Schizophyllaceae</taxon>
        <taxon>Schizophyllum</taxon>
    </lineage>
</organism>
<feature type="region of interest" description="Disordered" evidence="1">
    <location>
        <begin position="1"/>
        <end position="61"/>
    </location>
</feature>
<reference evidence="3 4" key="1">
    <citation type="journal article" date="2019" name="New Phytol.">
        <title>Comparative genomics reveals unique wood-decay strategies and fruiting body development in the Schizophyllaceae.</title>
        <authorList>
            <person name="Almasi E."/>
            <person name="Sahu N."/>
            <person name="Krizsan K."/>
            <person name="Balint B."/>
            <person name="Kovacs G.M."/>
            <person name="Kiss B."/>
            <person name="Cseklye J."/>
            <person name="Drula E."/>
            <person name="Henrissat B."/>
            <person name="Nagy I."/>
            <person name="Chovatia M."/>
            <person name="Adam C."/>
            <person name="LaButti K."/>
            <person name="Lipzen A."/>
            <person name="Riley R."/>
            <person name="Grigoriev I.V."/>
            <person name="Nagy L.G."/>
        </authorList>
    </citation>
    <scope>NUCLEOTIDE SEQUENCE [LARGE SCALE GENOMIC DNA]</scope>
    <source>
        <strain evidence="3 4">NL-1724</strain>
    </source>
</reference>